<dbReference type="RefSeq" id="XP_040701419.1">
    <property type="nucleotide sequence ID" value="XM_040843875.1"/>
</dbReference>
<dbReference type="PIRSF" id="PIRSF014753">
    <property type="entry name" value="UCP014753"/>
    <property type="match status" value="1"/>
</dbReference>
<protein>
    <submittedName>
        <fullName evidence="3">Uncharacterized protein</fullName>
    </submittedName>
</protein>
<evidence type="ECO:0000313" key="4">
    <source>
        <dbReference type="Proteomes" id="UP000184356"/>
    </source>
</evidence>
<name>A0A1L9TE87_9EURO</name>
<dbReference type="InterPro" id="IPR016624">
    <property type="entry name" value="UCP014753"/>
</dbReference>
<organism evidence="3 4">
    <name type="scientific">Aspergillus sydowii CBS 593.65</name>
    <dbReference type="NCBI Taxonomy" id="1036612"/>
    <lineage>
        <taxon>Eukaryota</taxon>
        <taxon>Fungi</taxon>
        <taxon>Dikarya</taxon>
        <taxon>Ascomycota</taxon>
        <taxon>Pezizomycotina</taxon>
        <taxon>Eurotiomycetes</taxon>
        <taxon>Eurotiomycetidae</taxon>
        <taxon>Eurotiales</taxon>
        <taxon>Aspergillaceae</taxon>
        <taxon>Aspergillus</taxon>
        <taxon>Aspergillus subgen. Nidulantes</taxon>
    </lineage>
</organism>
<evidence type="ECO:0000313" key="3">
    <source>
        <dbReference type="EMBL" id="OJJ57613.1"/>
    </source>
</evidence>
<reference evidence="4" key="1">
    <citation type="journal article" date="2017" name="Genome Biol.">
        <title>Comparative genomics reveals high biological diversity and specific adaptations in the industrially and medically important fungal genus Aspergillus.</title>
        <authorList>
            <person name="de Vries R.P."/>
            <person name="Riley R."/>
            <person name="Wiebenga A."/>
            <person name="Aguilar-Osorio G."/>
            <person name="Amillis S."/>
            <person name="Uchima C.A."/>
            <person name="Anderluh G."/>
            <person name="Asadollahi M."/>
            <person name="Askin M."/>
            <person name="Barry K."/>
            <person name="Battaglia E."/>
            <person name="Bayram O."/>
            <person name="Benocci T."/>
            <person name="Braus-Stromeyer S.A."/>
            <person name="Caldana C."/>
            <person name="Canovas D."/>
            <person name="Cerqueira G.C."/>
            <person name="Chen F."/>
            <person name="Chen W."/>
            <person name="Choi C."/>
            <person name="Clum A."/>
            <person name="Dos Santos R.A."/>
            <person name="Damasio A.R."/>
            <person name="Diallinas G."/>
            <person name="Emri T."/>
            <person name="Fekete E."/>
            <person name="Flipphi M."/>
            <person name="Freyberg S."/>
            <person name="Gallo A."/>
            <person name="Gournas C."/>
            <person name="Habgood R."/>
            <person name="Hainaut M."/>
            <person name="Harispe M.L."/>
            <person name="Henrissat B."/>
            <person name="Hilden K.S."/>
            <person name="Hope R."/>
            <person name="Hossain A."/>
            <person name="Karabika E."/>
            <person name="Karaffa L."/>
            <person name="Karanyi Z."/>
            <person name="Krasevec N."/>
            <person name="Kuo A."/>
            <person name="Kusch H."/>
            <person name="LaButti K."/>
            <person name="Lagendijk E.L."/>
            <person name="Lapidus A."/>
            <person name="Levasseur A."/>
            <person name="Lindquist E."/>
            <person name="Lipzen A."/>
            <person name="Logrieco A.F."/>
            <person name="MacCabe A."/>
            <person name="Maekelae M.R."/>
            <person name="Malavazi I."/>
            <person name="Melin P."/>
            <person name="Meyer V."/>
            <person name="Mielnichuk N."/>
            <person name="Miskei M."/>
            <person name="Molnar A.P."/>
            <person name="Mule G."/>
            <person name="Ngan C.Y."/>
            <person name="Orejas M."/>
            <person name="Orosz E."/>
            <person name="Ouedraogo J.P."/>
            <person name="Overkamp K.M."/>
            <person name="Park H.-S."/>
            <person name="Perrone G."/>
            <person name="Piumi F."/>
            <person name="Punt P.J."/>
            <person name="Ram A.F."/>
            <person name="Ramon A."/>
            <person name="Rauscher S."/>
            <person name="Record E."/>
            <person name="Riano-Pachon D.M."/>
            <person name="Robert V."/>
            <person name="Roehrig J."/>
            <person name="Ruller R."/>
            <person name="Salamov A."/>
            <person name="Salih N.S."/>
            <person name="Samson R.A."/>
            <person name="Sandor E."/>
            <person name="Sanguinetti M."/>
            <person name="Schuetze T."/>
            <person name="Sepcic K."/>
            <person name="Shelest E."/>
            <person name="Sherlock G."/>
            <person name="Sophianopoulou V."/>
            <person name="Squina F.M."/>
            <person name="Sun H."/>
            <person name="Susca A."/>
            <person name="Todd R.B."/>
            <person name="Tsang A."/>
            <person name="Unkles S.E."/>
            <person name="van de Wiele N."/>
            <person name="van Rossen-Uffink D."/>
            <person name="Oliveira J.V."/>
            <person name="Vesth T.C."/>
            <person name="Visser J."/>
            <person name="Yu J.-H."/>
            <person name="Zhou M."/>
            <person name="Andersen M.R."/>
            <person name="Archer D.B."/>
            <person name="Baker S.E."/>
            <person name="Benoit I."/>
            <person name="Brakhage A.A."/>
            <person name="Braus G.H."/>
            <person name="Fischer R."/>
            <person name="Frisvad J.C."/>
            <person name="Goldman G.H."/>
            <person name="Houbraken J."/>
            <person name="Oakley B."/>
            <person name="Pocsi I."/>
            <person name="Scazzocchio C."/>
            <person name="Seiboth B."/>
            <person name="vanKuyk P.A."/>
            <person name="Wortman J."/>
            <person name="Dyer P.S."/>
            <person name="Grigoriev I.V."/>
        </authorList>
    </citation>
    <scope>NUCLEOTIDE SEQUENCE [LARGE SCALE GENOMIC DNA]</scope>
    <source>
        <strain evidence="4">CBS 593.65</strain>
    </source>
</reference>
<dbReference type="InterPro" id="IPR049349">
    <property type="entry name" value="DUF2264_N"/>
</dbReference>
<dbReference type="InterPro" id="IPR049237">
    <property type="entry name" value="DUF2264_C"/>
</dbReference>
<dbReference type="GeneID" id="63759948"/>
<sequence length="729" mass="81428">MPPLPGFSDNALSSRADLIRAAAAIIKPLHAYFSPDCALIRLPTSTGTHFDERAAQLEGFARPLWVVSTLLQAARTPPIPGTESDTQTADVESIYALCQPWIRGLATGTDPSHPEYWGSIANGEQHMVEAEVISCALLFAPDDFFHGQPSARVRDNITAWLRGMNGKDMPLNNWRWFRVFSNLALVLVCGVPYSEVRREMEADFAVLDAFYLGQGWSGDGPWLTDEQQREEEERSIRMGRRDWIGCGRQVDYYSGSFAIQYSQLLYAKFAVDLDPERAMRYRQQAREFGEHFWRYFDERGAAIPFGRSLTYRFACGAYFAALAVADVSDMPAPLDSIGAVKGFLLRHLRWWTKHSQDIFYPDGTMNIGYLYPNMYMSEDYNSSQSVYWALKSMIPLLLADSHPFWTTPDCPYPVATSAALIPQPTQIISNHPAGSHHFLLSAGQFVAWPMKASQAKYCKFAYSSSFGFSVPTGPLIQQIAPDSTLALSRDGAATWAVKWKCSLPRFATASVAGESVPVAHVEWRPWADGDAGVIVTTTLIPPTARWPDWHTRIHRIRLNKGQPKLRSFHFAEGGFAISRVPHDDSESRVLPVVQTDDGTLRDLEIGTDEGIYTSDAKVLVLSHAGASGIVGKARREGGDVSIEHEAMKPDSNTNIMSQRTLIPLIRGETFDISTGEDIVLVTNVFAVSALGRGKAKRTLRERWLDMPRIFREEERSVEAEDVIMLDFPK</sequence>
<dbReference type="Proteomes" id="UP000184356">
    <property type="component" value="Unassembled WGS sequence"/>
</dbReference>
<dbReference type="PANTHER" id="PTHR35339:SF2">
    <property type="entry name" value="DUF2264 DOMAIN-CONTAINING PROTEIN-RELATED"/>
    <property type="match status" value="1"/>
</dbReference>
<dbReference type="PANTHER" id="PTHR35339">
    <property type="entry name" value="LINALOOL DEHYDRATASE_ISOMERASE DOMAIN-CONTAINING PROTEIN"/>
    <property type="match status" value="1"/>
</dbReference>
<dbReference type="OrthoDB" id="5150166at2759"/>
<feature type="domain" description="DUF2264" evidence="1">
    <location>
        <begin position="14"/>
        <end position="411"/>
    </location>
</feature>
<dbReference type="AlphaFoldDB" id="A0A1L9TE87"/>
<feature type="domain" description="DUF2264" evidence="2">
    <location>
        <begin position="420"/>
        <end position="709"/>
    </location>
</feature>
<accession>A0A1L9TE87</accession>
<dbReference type="Pfam" id="PF10022">
    <property type="entry name" value="DUF2264"/>
    <property type="match status" value="1"/>
</dbReference>
<evidence type="ECO:0000259" key="2">
    <source>
        <dbReference type="Pfam" id="PF20938"/>
    </source>
</evidence>
<dbReference type="STRING" id="1036612.A0A1L9TE87"/>
<dbReference type="EMBL" id="KV878588">
    <property type="protein sequence ID" value="OJJ57613.1"/>
    <property type="molecule type" value="Genomic_DNA"/>
</dbReference>
<dbReference type="VEuPathDB" id="FungiDB:ASPSYDRAFT_205142"/>
<proteinExistence type="predicted"/>
<keyword evidence="4" id="KW-1185">Reference proteome</keyword>
<gene>
    <name evidence="3" type="ORF">ASPSYDRAFT_205142</name>
</gene>
<dbReference type="Pfam" id="PF20938">
    <property type="entry name" value="DUF2264_C"/>
    <property type="match status" value="1"/>
</dbReference>
<evidence type="ECO:0000259" key="1">
    <source>
        <dbReference type="Pfam" id="PF10022"/>
    </source>
</evidence>